<dbReference type="GO" id="GO:0046039">
    <property type="term" value="P:GTP metabolic process"/>
    <property type="evidence" value="ECO:0007669"/>
    <property type="project" value="UniProtKB-UniRule"/>
</dbReference>
<dbReference type="STRING" id="52247.A0A4T0X0B0"/>
<dbReference type="GO" id="GO:0046899">
    <property type="term" value="F:nucleoside triphosphate adenylate kinase activity"/>
    <property type="evidence" value="ECO:0007669"/>
    <property type="project" value="UniProtKB-UniRule"/>
</dbReference>
<gene>
    <name evidence="7" type="primary">ADK2</name>
    <name evidence="9" type="ORF">CANINC_002771</name>
</gene>
<keyword evidence="5 7" id="KW-0496">Mitochondrion</keyword>
<reference evidence="9 10" key="1">
    <citation type="journal article" date="2019" name="Front. Genet.">
        <title>Whole-Genome Sequencing of the Opportunistic Yeast Pathogen Candida inconspicua Uncovers Its Hybrid Origin.</title>
        <authorList>
            <person name="Mixao V."/>
            <person name="Hansen A.P."/>
            <person name="Saus E."/>
            <person name="Boekhout T."/>
            <person name="Lass-Florl C."/>
            <person name="Gabaldon T."/>
        </authorList>
    </citation>
    <scope>NUCLEOTIDE SEQUENCE [LARGE SCALE GENOMIC DNA]</scope>
    <source>
        <strain evidence="9 10">CBS 180</strain>
    </source>
</reference>
<dbReference type="EMBL" id="SELW01000463">
    <property type="protein sequence ID" value="TID26239.1"/>
    <property type="molecule type" value="Genomic_DNA"/>
</dbReference>
<dbReference type="CDD" id="cd01428">
    <property type="entry name" value="ADK"/>
    <property type="match status" value="1"/>
</dbReference>
<dbReference type="NCBIfam" id="TIGR01351">
    <property type="entry name" value="adk"/>
    <property type="match status" value="1"/>
</dbReference>
<feature type="binding site" evidence="7">
    <location>
        <position position="39"/>
    </location>
    <ligand>
        <name>AMP</name>
        <dbReference type="ChEBI" id="CHEBI:456215"/>
    </ligand>
</feature>
<dbReference type="Pfam" id="PF05191">
    <property type="entry name" value="ADK_lid"/>
    <property type="match status" value="1"/>
</dbReference>
<dbReference type="InterPro" id="IPR006259">
    <property type="entry name" value="Adenyl_kin_sub"/>
</dbReference>
<organism evidence="9 10">
    <name type="scientific">Pichia inconspicua</name>
    <dbReference type="NCBI Taxonomy" id="52247"/>
    <lineage>
        <taxon>Eukaryota</taxon>
        <taxon>Fungi</taxon>
        <taxon>Dikarya</taxon>
        <taxon>Ascomycota</taxon>
        <taxon>Saccharomycotina</taxon>
        <taxon>Pichiomycetes</taxon>
        <taxon>Pichiales</taxon>
        <taxon>Pichiaceae</taxon>
        <taxon>Pichia</taxon>
    </lineage>
</organism>
<dbReference type="PANTHER" id="PTHR23359">
    <property type="entry name" value="NUCLEOTIDE KINASE"/>
    <property type="match status" value="1"/>
</dbReference>
<evidence type="ECO:0000256" key="1">
    <source>
        <dbReference type="ARBA" id="ARBA00004305"/>
    </source>
</evidence>
<comment type="subcellular location">
    <subcellularLocation>
        <location evidence="1 7">Mitochondrion matrix</location>
    </subcellularLocation>
</comment>
<name>A0A4T0X0B0_9ASCO</name>
<dbReference type="InterPro" id="IPR000850">
    <property type="entry name" value="Adenylat/UMP-CMP_kin"/>
</dbReference>
<dbReference type="InterPro" id="IPR036193">
    <property type="entry name" value="ADK_active_lid_dom_sf"/>
</dbReference>
<evidence type="ECO:0000313" key="9">
    <source>
        <dbReference type="EMBL" id="TID26239.1"/>
    </source>
</evidence>
<evidence type="ECO:0000313" key="10">
    <source>
        <dbReference type="Proteomes" id="UP000307173"/>
    </source>
</evidence>
<sequence length="227" mass="25460">MSKAVNQLRMVIMGAPGSGKGTLTSRLLKQIPEIQSLSTGDILRREIAHDSTIGRTAKAYIEKGDLLPDSLMANLLQNELQTNNWLNGNTSFLLDGFPRTVGQAEALEPVLGPHDANINFVVELDVPPEIILDRIANRWVHSSGRVYNLQYNPPKIPFKDDVTGEPLFKRADDNPETFKVRLDKYFEELSPIREYYGKKGIFHVVSGNSSDIIFPQLLSLVQKKMKD</sequence>
<comment type="function">
    <text evidence="7">Involved in maintaining the homeostasis of cellular nucleotides by catalyzing the interconversion of nucleoside phosphates. Has GTP:AMP phosphotransferase and ITP:AMP phosphotransferase activities.</text>
</comment>
<evidence type="ECO:0000256" key="2">
    <source>
        <dbReference type="ARBA" id="ARBA00022679"/>
    </source>
</evidence>
<keyword evidence="4 7" id="KW-0418">Kinase</keyword>
<dbReference type="GO" id="GO:0046033">
    <property type="term" value="P:AMP metabolic process"/>
    <property type="evidence" value="ECO:0007669"/>
    <property type="project" value="UniProtKB-UniRule"/>
</dbReference>
<dbReference type="SUPFAM" id="SSF52540">
    <property type="entry name" value="P-loop containing nucleoside triphosphate hydrolases"/>
    <property type="match status" value="1"/>
</dbReference>
<evidence type="ECO:0000256" key="7">
    <source>
        <dbReference type="HAMAP-Rule" id="MF_03169"/>
    </source>
</evidence>
<evidence type="ECO:0000256" key="6">
    <source>
        <dbReference type="ARBA" id="ARBA00023134"/>
    </source>
</evidence>
<accession>A0A4T0X0B0</accession>
<dbReference type="Pfam" id="PF00406">
    <property type="entry name" value="ADK"/>
    <property type="match status" value="1"/>
</dbReference>
<proteinExistence type="inferred from homology"/>
<protein>
    <recommendedName>
        <fullName evidence="7">GTP:AMP phosphotransferase, mitochondrial</fullName>
        <ecNumber evidence="7">2.7.4.10</ecNumber>
    </recommendedName>
    <alternativeName>
        <fullName evidence="7">Adenylate kinase 3</fullName>
        <shortName evidence="7">AK 3</shortName>
    </alternativeName>
</protein>
<dbReference type="InterPro" id="IPR028586">
    <property type="entry name" value="AK3/Ak4_mitochondrial"/>
</dbReference>
<dbReference type="HAMAP" id="MF_03169">
    <property type="entry name" value="Adenylate_kinase_AK3"/>
    <property type="match status" value="1"/>
</dbReference>
<dbReference type="GO" id="GO:0005759">
    <property type="term" value="C:mitochondrial matrix"/>
    <property type="evidence" value="ECO:0007669"/>
    <property type="project" value="UniProtKB-SubCell"/>
</dbReference>
<dbReference type="GO" id="GO:0046041">
    <property type="term" value="P:ITP metabolic process"/>
    <property type="evidence" value="ECO:0007669"/>
    <property type="project" value="UniProtKB-UniRule"/>
</dbReference>
<dbReference type="InterPro" id="IPR033690">
    <property type="entry name" value="Adenylat_kinase_CS"/>
</dbReference>
<dbReference type="Gene3D" id="3.40.50.300">
    <property type="entry name" value="P-loop containing nucleotide triphosphate hydrolases"/>
    <property type="match status" value="1"/>
</dbReference>
<comment type="caution">
    <text evidence="7">Lacks conserved residue(s) required for the propagation of feature annotation.</text>
</comment>
<dbReference type="HAMAP" id="MF_00235">
    <property type="entry name" value="Adenylate_kinase_Adk"/>
    <property type="match status" value="1"/>
</dbReference>
<keyword evidence="10" id="KW-1185">Reference proteome</keyword>
<feature type="binding site" evidence="7">
    <location>
        <position position="44"/>
    </location>
    <ligand>
        <name>AMP</name>
        <dbReference type="ChEBI" id="CHEBI:456215"/>
    </ligand>
</feature>
<dbReference type="EC" id="2.7.4.10" evidence="7"/>
<comment type="caution">
    <text evidence="9">The sequence shown here is derived from an EMBL/GenBank/DDBJ whole genome shotgun (WGS) entry which is preliminary data.</text>
</comment>
<dbReference type="PROSITE" id="PS00113">
    <property type="entry name" value="ADENYLATE_KINASE"/>
    <property type="match status" value="1"/>
</dbReference>
<keyword evidence="3 7" id="KW-0547">Nucleotide-binding</keyword>
<feature type="binding site" evidence="7">
    <location>
        <position position="210"/>
    </location>
    <ligand>
        <name>GTP</name>
        <dbReference type="ChEBI" id="CHEBI:37565"/>
    </ligand>
</feature>
<feature type="binding site" evidence="7">
    <location>
        <begin position="146"/>
        <end position="147"/>
    </location>
    <ligand>
        <name>GTP</name>
        <dbReference type="ChEBI" id="CHEBI:37565"/>
    </ligand>
</feature>
<keyword evidence="2 7" id="KW-0808">Transferase</keyword>
<evidence type="ECO:0000256" key="4">
    <source>
        <dbReference type="ARBA" id="ARBA00022777"/>
    </source>
</evidence>
<feature type="binding site" evidence="7">
    <location>
        <begin position="17"/>
        <end position="22"/>
    </location>
    <ligand>
        <name>GTP</name>
        <dbReference type="ChEBI" id="CHEBI:37565"/>
    </ligand>
</feature>
<dbReference type="Proteomes" id="UP000307173">
    <property type="component" value="Unassembled WGS sequence"/>
</dbReference>
<dbReference type="AlphaFoldDB" id="A0A4T0X0B0"/>
<feature type="domain" description="Adenylate kinase active site lid" evidence="8">
    <location>
        <begin position="138"/>
        <end position="172"/>
    </location>
</feature>
<dbReference type="SUPFAM" id="SSF57774">
    <property type="entry name" value="Microbial and mitochondrial ADK, insert 'zinc finger' domain"/>
    <property type="match status" value="1"/>
</dbReference>
<comment type="similarity">
    <text evidence="7">Belongs to the adenylate kinase family. AK3 subfamily.</text>
</comment>
<dbReference type="OrthoDB" id="439792at2759"/>
<dbReference type="GO" id="GO:0006172">
    <property type="term" value="P:ADP biosynthetic process"/>
    <property type="evidence" value="ECO:0007669"/>
    <property type="project" value="UniProtKB-UniRule"/>
</dbReference>
<feature type="region of interest" description="NMPbind" evidence="7">
    <location>
        <begin position="38"/>
        <end position="67"/>
    </location>
</feature>
<keyword evidence="6 7" id="KW-0342">GTP-binding</keyword>
<feature type="binding site" evidence="7">
    <location>
        <position position="138"/>
    </location>
    <ligand>
        <name>GTP</name>
        <dbReference type="ChEBI" id="CHEBI:37565"/>
    </ligand>
</feature>
<dbReference type="GO" id="GO:0004017">
    <property type="term" value="F:AMP kinase activity"/>
    <property type="evidence" value="ECO:0007669"/>
    <property type="project" value="InterPro"/>
</dbReference>
<comment type="catalytic activity">
    <reaction evidence="7">
        <text>a ribonucleoside 5'-triphosphate + AMP = a ribonucleoside 5'-diphosphate + ADP</text>
        <dbReference type="Rhea" id="RHEA:13749"/>
        <dbReference type="ChEBI" id="CHEBI:57930"/>
        <dbReference type="ChEBI" id="CHEBI:61557"/>
        <dbReference type="ChEBI" id="CHEBI:456215"/>
        <dbReference type="ChEBI" id="CHEBI:456216"/>
        <dbReference type="EC" id="2.7.4.10"/>
    </reaction>
</comment>
<feature type="binding site" evidence="7">
    <location>
        <position position="170"/>
    </location>
    <ligand>
        <name>AMP</name>
        <dbReference type="ChEBI" id="CHEBI:456215"/>
    </ligand>
</feature>
<feature type="binding site" evidence="7">
    <location>
        <begin position="96"/>
        <end position="99"/>
    </location>
    <ligand>
        <name>AMP</name>
        <dbReference type="ChEBI" id="CHEBI:456215"/>
    </ligand>
</feature>
<dbReference type="InterPro" id="IPR007862">
    <property type="entry name" value="Adenylate_kinase_lid-dom"/>
</dbReference>
<comment type="domain">
    <text evidence="7">Consists of three domains, a large central CORE domain and two small peripheral domains, NMPbind and LID, which undergo movements during catalysis. The LID domain closes over the site of phosphoryl transfer upon GTP binding. Assembling and dissambling the active center during each catalytic cycle provides an effective means to prevent GTP hydrolysis.</text>
</comment>
<feature type="binding site" evidence="7">
    <location>
        <position position="103"/>
    </location>
    <ligand>
        <name>AMP</name>
        <dbReference type="ChEBI" id="CHEBI:456215"/>
    </ligand>
</feature>
<feature type="binding site" evidence="7">
    <location>
        <begin position="65"/>
        <end position="67"/>
    </location>
    <ligand>
        <name>AMP</name>
        <dbReference type="ChEBI" id="CHEBI:456215"/>
    </ligand>
</feature>
<dbReference type="GO" id="GO:0005525">
    <property type="term" value="F:GTP binding"/>
    <property type="evidence" value="ECO:0007669"/>
    <property type="project" value="UniProtKB-KW"/>
</dbReference>
<evidence type="ECO:0000259" key="8">
    <source>
        <dbReference type="Pfam" id="PF05191"/>
    </source>
</evidence>
<dbReference type="InterPro" id="IPR027417">
    <property type="entry name" value="P-loop_NTPase"/>
</dbReference>
<dbReference type="PRINTS" id="PR00094">
    <property type="entry name" value="ADENYLTKNASE"/>
</dbReference>
<dbReference type="FunFam" id="3.40.50.300:FF:000106">
    <property type="entry name" value="Adenylate kinase mitochondrial"/>
    <property type="match status" value="1"/>
</dbReference>
<feature type="binding site" evidence="7">
    <location>
        <position position="181"/>
    </location>
    <ligand>
        <name>AMP</name>
        <dbReference type="ChEBI" id="CHEBI:456215"/>
    </ligand>
</feature>
<comment type="subunit">
    <text evidence="7">Monomer.</text>
</comment>
<evidence type="ECO:0000256" key="5">
    <source>
        <dbReference type="ARBA" id="ARBA00023128"/>
    </source>
</evidence>
<dbReference type="GO" id="GO:0005524">
    <property type="term" value="F:ATP binding"/>
    <property type="evidence" value="ECO:0007669"/>
    <property type="project" value="InterPro"/>
</dbReference>
<evidence type="ECO:0000256" key="3">
    <source>
        <dbReference type="ARBA" id="ARBA00022741"/>
    </source>
</evidence>